<sequence length="307" mass="35245">MKTDSDKCEYIKTTEKNLPVFMATTVFLWMIGLFHSPVLRLMLSSKKDRLEFGTVTGIAKKISAERYGPDRRVQRDICYVPSSPTASPKRRQDPRCCSRPQSAPGPFFVKISSESHRPQKHRRLRHNSDSQPRHDPPHHHKPPRPHQIASKDPAEILFTTNATTTRRPIIADAEARNFPYLQAVIKEGLRIFPPVAGLMANEAPATGDTWNCAFIPDGTRVGLSAWGMFRREDVFGADAGEFRPERWLVEGHGGRTSLELLRKMEAMIHLLLRRFEFTVCDPLHPWKNFKCGIHVQSEYWIRAKRRE</sequence>
<keyword evidence="7" id="KW-1185">Reference proteome</keyword>
<dbReference type="Gene3D" id="1.10.630.10">
    <property type="entry name" value="Cytochrome P450"/>
    <property type="match status" value="1"/>
</dbReference>
<dbReference type="STRING" id="1209926.A0A1G4AQW1"/>
<evidence type="ECO:0000256" key="5">
    <source>
        <dbReference type="SAM" id="Phobius"/>
    </source>
</evidence>
<keyword evidence="5" id="KW-1133">Transmembrane helix</keyword>
<keyword evidence="5" id="KW-0812">Transmembrane</keyword>
<dbReference type="GeneID" id="34566288"/>
<keyword evidence="1" id="KW-0349">Heme</keyword>
<dbReference type="GO" id="GO:0020037">
    <property type="term" value="F:heme binding"/>
    <property type="evidence" value="ECO:0007669"/>
    <property type="project" value="InterPro"/>
</dbReference>
<dbReference type="RefSeq" id="XP_022468737.1">
    <property type="nucleotide sequence ID" value="XM_022624778.1"/>
</dbReference>
<protein>
    <recommendedName>
        <fullName evidence="8">Cytochrome P450</fullName>
    </recommendedName>
</protein>
<evidence type="ECO:0000256" key="3">
    <source>
        <dbReference type="ARBA" id="ARBA00023004"/>
    </source>
</evidence>
<dbReference type="PANTHER" id="PTHR24305:SF168">
    <property type="entry name" value="P450, PUTATIVE (EUROFUNG)-RELATED"/>
    <property type="match status" value="1"/>
</dbReference>
<feature type="region of interest" description="Disordered" evidence="4">
    <location>
        <begin position="79"/>
        <end position="153"/>
    </location>
</feature>
<keyword evidence="5" id="KW-0472">Membrane</keyword>
<dbReference type="PANTHER" id="PTHR24305">
    <property type="entry name" value="CYTOCHROME P450"/>
    <property type="match status" value="1"/>
</dbReference>
<dbReference type="OrthoDB" id="1470350at2759"/>
<dbReference type="AlphaFoldDB" id="A0A1G4AQW1"/>
<evidence type="ECO:0000256" key="1">
    <source>
        <dbReference type="ARBA" id="ARBA00022617"/>
    </source>
</evidence>
<dbReference type="Proteomes" id="UP000176998">
    <property type="component" value="Unassembled WGS sequence"/>
</dbReference>
<keyword evidence="3" id="KW-0408">Iron</keyword>
<evidence type="ECO:0000256" key="4">
    <source>
        <dbReference type="SAM" id="MobiDB-lite"/>
    </source>
</evidence>
<dbReference type="GO" id="GO:0004497">
    <property type="term" value="F:monooxygenase activity"/>
    <property type="evidence" value="ECO:0007669"/>
    <property type="project" value="InterPro"/>
</dbReference>
<accession>A0A1G4AQW1</accession>
<reference evidence="6 7" key="1">
    <citation type="submission" date="2016-09" db="EMBL/GenBank/DDBJ databases">
        <authorList>
            <person name="Capua I."/>
            <person name="De Benedictis P."/>
            <person name="Joannis T."/>
            <person name="Lombin L.H."/>
            <person name="Cattoli G."/>
        </authorList>
    </citation>
    <scope>NUCLEOTIDE SEQUENCE [LARGE SCALE GENOMIC DNA]</scope>
    <source>
        <strain evidence="6 7">IMI 309357</strain>
    </source>
</reference>
<dbReference type="Pfam" id="PF00067">
    <property type="entry name" value="p450"/>
    <property type="match status" value="1"/>
</dbReference>
<gene>
    <name evidence="6" type="ORF">CORC01_13161</name>
</gene>
<dbReference type="InterPro" id="IPR036396">
    <property type="entry name" value="Cyt_P450_sf"/>
</dbReference>
<comment type="caution">
    <text evidence="6">The sequence shown here is derived from an EMBL/GenBank/DDBJ whole genome shotgun (WGS) entry which is preliminary data.</text>
</comment>
<dbReference type="SUPFAM" id="SSF48264">
    <property type="entry name" value="Cytochrome P450"/>
    <property type="match status" value="1"/>
</dbReference>
<dbReference type="InterPro" id="IPR050121">
    <property type="entry name" value="Cytochrome_P450_monoxygenase"/>
</dbReference>
<proteinExistence type="predicted"/>
<evidence type="ECO:0000313" key="7">
    <source>
        <dbReference type="Proteomes" id="UP000176998"/>
    </source>
</evidence>
<evidence type="ECO:0000313" key="6">
    <source>
        <dbReference type="EMBL" id="OHE91564.1"/>
    </source>
</evidence>
<feature type="transmembrane region" description="Helical" evidence="5">
    <location>
        <begin position="20"/>
        <end position="43"/>
    </location>
</feature>
<name>A0A1G4AQW1_9PEZI</name>
<evidence type="ECO:0008006" key="8">
    <source>
        <dbReference type="Google" id="ProtNLM"/>
    </source>
</evidence>
<keyword evidence="2" id="KW-0479">Metal-binding</keyword>
<dbReference type="EMBL" id="MJBS01000180">
    <property type="protein sequence ID" value="OHE91564.1"/>
    <property type="molecule type" value="Genomic_DNA"/>
</dbReference>
<dbReference type="GO" id="GO:0005506">
    <property type="term" value="F:iron ion binding"/>
    <property type="evidence" value="ECO:0007669"/>
    <property type="project" value="InterPro"/>
</dbReference>
<organism evidence="6 7">
    <name type="scientific">Colletotrichum orchidophilum</name>
    <dbReference type="NCBI Taxonomy" id="1209926"/>
    <lineage>
        <taxon>Eukaryota</taxon>
        <taxon>Fungi</taxon>
        <taxon>Dikarya</taxon>
        <taxon>Ascomycota</taxon>
        <taxon>Pezizomycotina</taxon>
        <taxon>Sordariomycetes</taxon>
        <taxon>Hypocreomycetidae</taxon>
        <taxon>Glomerellales</taxon>
        <taxon>Glomerellaceae</taxon>
        <taxon>Colletotrichum</taxon>
    </lineage>
</organism>
<feature type="compositionally biased region" description="Basic and acidic residues" evidence="4">
    <location>
        <begin position="126"/>
        <end position="135"/>
    </location>
</feature>
<dbReference type="InterPro" id="IPR001128">
    <property type="entry name" value="Cyt_P450"/>
</dbReference>
<evidence type="ECO:0000256" key="2">
    <source>
        <dbReference type="ARBA" id="ARBA00022723"/>
    </source>
</evidence>
<dbReference type="GO" id="GO:0016705">
    <property type="term" value="F:oxidoreductase activity, acting on paired donors, with incorporation or reduction of molecular oxygen"/>
    <property type="evidence" value="ECO:0007669"/>
    <property type="project" value="InterPro"/>
</dbReference>